<dbReference type="PANTHER" id="PTHR34595">
    <property type="entry name" value="BLR5612 PROTEIN"/>
    <property type="match status" value="1"/>
</dbReference>
<proteinExistence type="predicted"/>
<feature type="domain" description="Circularly permuted ATP-grasp type 2" evidence="1">
    <location>
        <begin position="78"/>
        <end position="451"/>
    </location>
</feature>
<name>A0AAE7AHE4_AERME</name>
<dbReference type="InterPro" id="IPR025841">
    <property type="entry name" value="CP_ATPgrasp_2"/>
</dbReference>
<dbReference type="InterPro" id="IPR016450">
    <property type="entry name" value="UCP005522"/>
</dbReference>
<dbReference type="AlphaFoldDB" id="A0AAE7AHE4"/>
<evidence type="ECO:0000313" key="2">
    <source>
        <dbReference type="EMBL" id="QJT30997.1"/>
    </source>
</evidence>
<evidence type="ECO:0000313" key="3">
    <source>
        <dbReference type="Proteomes" id="UP000502006"/>
    </source>
</evidence>
<accession>A0AAE7AHE4</accession>
<dbReference type="PIRSF" id="PIRSF005522">
    <property type="entry name" value="UCP005522"/>
    <property type="match status" value="1"/>
</dbReference>
<dbReference type="SUPFAM" id="SSF56059">
    <property type="entry name" value="Glutathione synthetase ATP-binding domain-like"/>
    <property type="match status" value="1"/>
</dbReference>
<evidence type="ECO:0000259" key="1">
    <source>
        <dbReference type="Pfam" id="PF14403"/>
    </source>
</evidence>
<sequence>MLPIKPPGPGCYDEMLLANNQFRDHYHAYLAWLHQTDEKSIERKREEADLLFHRVGITFNVYGDGDGAERLIPFDSIPRIIPAQEWQHLDKGIRQRVTALNAFLHDIYHDQRILKAGVIPAAQILTNAQYQPCMQGVDLHRNTYVHITGVDIIRNSDGDYYVLEDNLRTPSGVSYMLENRKMMMRLFPELFHNQSIAPVERYPALLLQTLRESSPVDNPCVVVMTPGRFNSAYFEHSFLAQQMGVELVESADLVVKDGQVLMRTTTGLKRVDVIYRRIDDDYLDPLAFNPDSLIGVPGLLSVYRAGGVVLANAIGTGVADDKSIYPYVPEMIRFYLGEEPILNNVPTWQCREPDALAYVLAHLEELVVKEVHGAGGYGMLIGPCASREELARFRELLKARPDNYIAQPTLSLSTCPTFVEAGIAPRHIDLRPFVLTGQELRLVPGGLTRVALTEGSLVVNSSQGGGTKDTWVMEGNTC</sequence>
<dbReference type="InterPro" id="IPR051680">
    <property type="entry name" value="ATP-dep_Glu-Cys_Ligase-2"/>
</dbReference>
<reference evidence="2 3" key="1">
    <citation type="submission" date="2019-03" db="EMBL/GenBank/DDBJ databases">
        <title>Novel transposon Tn6433 accelerates the dissemination of tet(E) in Aeromonas from aerobic biofilm under oxytetracycline stress.</title>
        <authorList>
            <person name="Shi Y."/>
            <person name="Tian Z."/>
            <person name="Zhang Y."/>
            <person name="Zhang H."/>
            <person name="Yang M."/>
        </authorList>
    </citation>
    <scope>NUCLEOTIDE SEQUENCE [LARGE SCALE GENOMIC DNA]</scope>
    <source>
        <strain evidence="2 3">T5-8</strain>
    </source>
</reference>
<dbReference type="EMBL" id="CP038444">
    <property type="protein sequence ID" value="QJT30997.1"/>
    <property type="molecule type" value="Genomic_DNA"/>
</dbReference>
<protein>
    <submittedName>
        <fullName evidence="2">Circularly permuted type 2 ATP-grasp protein</fullName>
    </submittedName>
</protein>
<dbReference type="PANTHER" id="PTHR34595:SF7">
    <property type="entry name" value="SLL1039 PROTEIN"/>
    <property type="match status" value="1"/>
</dbReference>
<dbReference type="RefSeq" id="WP_171268988.1">
    <property type="nucleotide sequence ID" value="NZ_CAWQFY010000153.1"/>
</dbReference>
<organism evidence="2 3">
    <name type="scientific">Aeromonas media</name>
    <dbReference type="NCBI Taxonomy" id="651"/>
    <lineage>
        <taxon>Bacteria</taxon>
        <taxon>Pseudomonadati</taxon>
        <taxon>Pseudomonadota</taxon>
        <taxon>Gammaproteobacteria</taxon>
        <taxon>Aeromonadales</taxon>
        <taxon>Aeromonadaceae</taxon>
        <taxon>Aeromonas</taxon>
    </lineage>
</organism>
<gene>
    <name evidence="2" type="ORF">E4186_12980</name>
</gene>
<dbReference type="Gene3D" id="3.30.1490.270">
    <property type="match status" value="1"/>
</dbReference>
<dbReference type="Proteomes" id="UP000502006">
    <property type="component" value="Chromosome"/>
</dbReference>
<dbReference type="Gene3D" id="3.40.50.11290">
    <property type="match status" value="1"/>
</dbReference>
<dbReference type="Pfam" id="PF14403">
    <property type="entry name" value="CP_ATPgrasp_2"/>
    <property type="match status" value="1"/>
</dbReference>